<proteinExistence type="predicted"/>
<name>A0ABX1FUQ5_9PSEU</name>
<evidence type="ECO:0000256" key="1">
    <source>
        <dbReference type="SAM" id="Phobius"/>
    </source>
</evidence>
<sequence length="264" mass="28539">MNSQGEFIASLRDLKQRSGLTYRQLEKRAAEHGKVLARSTLADVLAGKRLPAPDVLDAFVHACGEGDQVDSWQRARASATEPASAPTARRRRSRWWPAAAALMVLVSAGTWFAVSSSRQDLPDEYGTPAAMPASPVRIRPVAAPDLCLTDGHVRDGRYGPLVAVQRPCSAVAPQTTTFEPLARGSYRIAWTHPQFGKGCLKVLESGLLEPWDDCTKATPFVLERSADEYVLRVDGLGCLGIEGTGESAEAHVGKCDQRFVIDAA</sequence>
<reference evidence="2 3" key="1">
    <citation type="submission" date="2019-08" db="EMBL/GenBank/DDBJ databases">
        <title>Lentzea from Indian Himalayas.</title>
        <authorList>
            <person name="Mandal S."/>
            <person name="Mallick Gupta A."/>
            <person name="Maiti P.K."/>
            <person name="Sarkar J."/>
            <person name="Mandal S."/>
        </authorList>
    </citation>
    <scope>NUCLEOTIDE SEQUENCE [LARGE SCALE GENOMIC DNA]</scope>
    <source>
        <strain evidence="2 3">PSKA42</strain>
    </source>
</reference>
<organism evidence="2 3">
    <name type="scientific">Lentzea indica</name>
    <dbReference type="NCBI Taxonomy" id="2604800"/>
    <lineage>
        <taxon>Bacteria</taxon>
        <taxon>Bacillati</taxon>
        <taxon>Actinomycetota</taxon>
        <taxon>Actinomycetes</taxon>
        <taxon>Pseudonocardiales</taxon>
        <taxon>Pseudonocardiaceae</taxon>
        <taxon>Lentzea</taxon>
    </lineage>
</organism>
<gene>
    <name evidence="2" type="ORF">FXN61_41015</name>
</gene>
<protein>
    <submittedName>
        <fullName evidence="2">XRE family transcriptional regulator</fullName>
    </submittedName>
</protein>
<accession>A0ABX1FUQ5</accession>
<evidence type="ECO:0000313" key="3">
    <source>
        <dbReference type="Proteomes" id="UP001515943"/>
    </source>
</evidence>
<dbReference type="RefSeq" id="WP_167979381.1">
    <property type="nucleotide sequence ID" value="NZ_VSRL01000282.1"/>
</dbReference>
<dbReference type="CDD" id="cd00093">
    <property type="entry name" value="HTH_XRE"/>
    <property type="match status" value="1"/>
</dbReference>
<feature type="transmembrane region" description="Helical" evidence="1">
    <location>
        <begin position="95"/>
        <end position="114"/>
    </location>
</feature>
<dbReference type="Proteomes" id="UP001515943">
    <property type="component" value="Unassembled WGS sequence"/>
</dbReference>
<dbReference type="EMBL" id="VSRL01000282">
    <property type="protein sequence ID" value="NKE62766.1"/>
    <property type="molecule type" value="Genomic_DNA"/>
</dbReference>
<dbReference type="InterPro" id="IPR001387">
    <property type="entry name" value="Cro/C1-type_HTH"/>
</dbReference>
<comment type="caution">
    <text evidence="2">The sequence shown here is derived from an EMBL/GenBank/DDBJ whole genome shotgun (WGS) entry which is preliminary data.</text>
</comment>
<keyword evidence="1" id="KW-1133">Transmembrane helix</keyword>
<keyword evidence="1" id="KW-0472">Membrane</keyword>
<dbReference type="Pfam" id="PF13560">
    <property type="entry name" value="HTH_31"/>
    <property type="match status" value="1"/>
</dbReference>
<keyword evidence="3" id="KW-1185">Reference proteome</keyword>
<keyword evidence="1" id="KW-0812">Transmembrane</keyword>
<evidence type="ECO:0000313" key="2">
    <source>
        <dbReference type="EMBL" id="NKE62766.1"/>
    </source>
</evidence>